<dbReference type="Pfam" id="PF01613">
    <property type="entry name" value="Flavin_Reduct"/>
    <property type="match status" value="1"/>
</dbReference>
<dbReference type="Gene3D" id="2.30.110.10">
    <property type="entry name" value="Electron Transport, Fmn-binding Protein, Chain A"/>
    <property type="match status" value="1"/>
</dbReference>
<dbReference type="EMBL" id="WTVP01000021">
    <property type="protein sequence ID" value="NMG15774.1"/>
    <property type="molecule type" value="Genomic_DNA"/>
</dbReference>
<name>A0ABX1NUT3_9RHOO</name>
<dbReference type="SUPFAM" id="SSF50475">
    <property type="entry name" value="FMN-binding split barrel"/>
    <property type="match status" value="1"/>
</dbReference>
<comment type="similarity">
    <text evidence="1">Belongs to the non-flavoprotein flavin reductase family.</text>
</comment>
<reference evidence="4 5" key="1">
    <citation type="submission" date="2019-12" db="EMBL/GenBank/DDBJ databases">
        <title>Comparative genomics gives insights into the taxonomy of the Azoarcus-Aromatoleum group and reveals separate origins of nif in the plant-associated Azoarcus and non-plant-associated Aromatoleum sub-groups.</title>
        <authorList>
            <person name="Lafos M."/>
            <person name="Maluk M."/>
            <person name="Batista M."/>
            <person name="Junghare M."/>
            <person name="Carmona M."/>
            <person name="Faoro H."/>
            <person name="Cruz L.M."/>
            <person name="Battistoni F."/>
            <person name="De Souza E."/>
            <person name="Pedrosa F."/>
            <person name="Chen W.-M."/>
            <person name="Poole P.S."/>
            <person name="Dixon R.A."/>
            <person name="James E.K."/>
        </authorList>
    </citation>
    <scope>NUCLEOTIDE SEQUENCE [LARGE SCALE GENOMIC DNA]</scope>
    <source>
        <strain evidence="4 5">PbN1</strain>
    </source>
</reference>
<organism evidence="4 5">
    <name type="scientific">Aromatoleum bremense</name>
    <dbReference type="NCBI Taxonomy" id="76115"/>
    <lineage>
        <taxon>Bacteria</taxon>
        <taxon>Pseudomonadati</taxon>
        <taxon>Pseudomonadota</taxon>
        <taxon>Betaproteobacteria</taxon>
        <taxon>Rhodocyclales</taxon>
        <taxon>Rhodocyclaceae</taxon>
        <taxon>Aromatoleum</taxon>
    </lineage>
</organism>
<dbReference type="RefSeq" id="WP_169202407.1">
    <property type="nucleotide sequence ID" value="NZ_CP059467.1"/>
</dbReference>
<accession>A0ABX1NUT3</accession>
<evidence type="ECO:0000313" key="4">
    <source>
        <dbReference type="EMBL" id="NMG15774.1"/>
    </source>
</evidence>
<sequence length="177" mass="19121">MNAIATPAVSAPQTTSDGRELRHAFGQFATGVTVITARAADGRAIGLTANSFSSLSLDPPLILWSLVQRSPNLQAFLDASHFAVNVLREDQEATARQFATPLLDKFDGITWQPGADGAPLLAHSLAQFECHMVRSHEGGDHVIFIGHVERFRRFSGRPLLFHGGAFQQIASEEQACA</sequence>
<dbReference type="InterPro" id="IPR012349">
    <property type="entry name" value="Split_barrel_FMN-bd"/>
</dbReference>
<gene>
    <name evidence="4" type="ORF">GPA24_09510</name>
</gene>
<evidence type="ECO:0000256" key="1">
    <source>
        <dbReference type="ARBA" id="ARBA00008898"/>
    </source>
</evidence>
<proteinExistence type="inferred from homology"/>
<feature type="domain" description="Flavin reductase like" evidence="3">
    <location>
        <begin position="25"/>
        <end position="168"/>
    </location>
</feature>
<evidence type="ECO:0000313" key="5">
    <source>
        <dbReference type="Proteomes" id="UP000633943"/>
    </source>
</evidence>
<evidence type="ECO:0000256" key="2">
    <source>
        <dbReference type="ARBA" id="ARBA00023002"/>
    </source>
</evidence>
<comment type="caution">
    <text evidence="4">The sequence shown here is derived from an EMBL/GenBank/DDBJ whole genome shotgun (WGS) entry which is preliminary data.</text>
</comment>
<dbReference type="InterPro" id="IPR050268">
    <property type="entry name" value="NADH-dep_flavin_reductase"/>
</dbReference>
<dbReference type="PANTHER" id="PTHR30466">
    <property type="entry name" value="FLAVIN REDUCTASE"/>
    <property type="match status" value="1"/>
</dbReference>
<dbReference type="PANTHER" id="PTHR30466:SF11">
    <property type="entry name" value="FLAVIN-DEPENDENT MONOOXYGENASE, REDUCTASE SUBUNIT HSAB"/>
    <property type="match status" value="1"/>
</dbReference>
<dbReference type="SMART" id="SM00903">
    <property type="entry name" value="Flavin_Reduct"/>
    <property type="match status" value="1"/>
</dbReference>
<dbReference type="InterPro" id="IPR002563">
    <property type="entry name" value="Flavin_Rdtase-like_dom"/>
</dbReference>
<keyword evidence="5" id="KW-1185">Reference proteome</keyword>
<keyword evidence="2" id="KW-0560">Oxidoreductase</keyword>
<protein>
    <submittedName>
        <fullName evidence="4">Flavin reductase</fullName>
    </submittedName>
</protein>
<evidence type="ECO:0000259" key="3">
    <source>
        <dbReference type="SMART" id="SM00903"/>
    </source>
</evidence>
<dbReference type="Proteomes" id="UP000633943">
    <property type="component" value="Unassembled WGS sequence"/>
</dbReference>